<sequence>MNNKKIFSGSLLYRIISFFLLTSASFNYPNNIPSVSFNSTISRPYNFPITQHNHTTISSLQNPSINITNQVFDNFHVISTCLHSHKFYLELKNSAEISNNILFNNKFHTLHSCNTHRNTEVTVNGHQISTFISLVQQKTLSFFLSTYYKATFDNLALSHSDIKKFFLGFSKQLYKFFYKRKFMASYATNFKTFTCNNKKILTSLFKLVQNNPTSVKTTISAIKHLNLSHSFLSYNYFKVIL</sequence>
<dbReference type="EMBL" id="CP033455">
    <property type="protein sequence ID" value="QGR03848.1"/>
    <property type="molecule type" value="Genomic_DNA"/>
</dbReference>
<dbReference type="RefSeq" id="WP_158407042.1">
    <property type="nucleotide sequence ID" value="NZ_CP033454.1"/>
</dbReference>
<organism evidence="1 2">
    <name type="scientific">Ehrlichia ruminantium</name>
    <name type="common">heartwater rickettsia</name>
    <name type="synonym">Cowdria ruminantium</name>
    <dbReference type="NCBI Taxonomy" id="779"/>
    <lineage>
        <taxon>Bacteria</taxon>
        <taxon>Pseudomonadati</taxon>
        <taxon>Pseudomonadota</taxon>
        <taxon>Alphaproteobacteria</taxon>
        <taxon>Rickettsiales</taxon>
        <taxon>Anaplasmataceae</taxon>
        <taxon>Ehrlichia</taxon>
    </lineage>
</organism>
<dbReference type="Proteomes" id="UP000422822">
    <property type="component" value="Chromosome"/>
</dbReference>
<evidence type="ECO:0000313" key="1">
    <source>
        <dbReference type="EMBL" id="QGR03848.1"/>
    </source>
</evidence>
<proteinExistence type="predicted"/>
<dbReference type="AlphaFoldDB" id="A0AAE6QBP6"/>
<gene>
    <name evidence="1" type="ORF">EDL80_04825</name>
</gene>
<name>A0AAE6QBP6_EHRRU</name>
<reference evidence="1 2" key="1">
    <citation type="submission" date="2018-10" db="EMBL/GenBank/DDBJ databases">
        <title>Propagation and draft genome sequences of three atypical Erhlichia ruminantium isolates.</title>
        <authorList>
            <person name="Liebenberg J."/>
            <person name="Steyn H."/>
            <person name="Josemans A."/>
            <person name="Zweygarth E."/>
        </authorList>
    </citation>
    <scope>NUCLEOTIDE SEQUENCE [LARGE SCALE GENOMIC DNA]</scope>
    <source>
        <strain evidence="1 2">Omatjenne</strain>
    </source>
</reference>
<protein>
    <submittedName>
        <fullName evidence="1">Uncharacterized protein</fullName>
    </submittedName>
</protein>
<accession>A0AAE6QBP6</accession>
<keyword evidence="2" id="KW-1185">Reference proteome</keyword>
<evidence type="ECO:0000313" key="2">
    <source>
        <dbReference type="Proteomes" id="UP000422822"/>
    </source>
</evidence>